<evidence type="ECO:0000313" key="1">
    <source>
        <dbReference type="EMBL" id="MDT1974402.1"/>
    </source>
</evidence>
<evidence type="ECO:0008006" key="3">
    <source>
        <dbReference type="Google" id="ProtNLM"/>
    </source>
</evidence>
<dbReference type="RefSeq" id="WP_311780522.1">
    <property type="nucleotide sequence ID" value="NZ_JALRMR010000009.1"/>
</dbReference>
<dbReference type="AlphaFoldDB" id="A0AAW8RBP0"/>
<reference evidence="1" key="1">
    <citation type="submission" date="2022-04" db="EMBL/GenBank/DDBJ databases">
        <title>Draft genome sequences of lactic acid bacteria (LAB) strains involved in meat spoilage.</title>
        <authorList>
            <person name="Palevich N."/>
        </authorList>
    </citation>
    <scope>NUCLEOTIDE SEQUENCE</scope>
    <source>
        <strain evidence="1">9-14</strain>
    </source>
</reference>
<dbReference type="EMBL" id="JALRMR010000009">
    <property type="protein sequence ID" value="MDT1974402.1"/>
    <property type="molecule type" value="Genomic_DNA"/>
</dbReference>
<name>A0AAW8RBP0_CARDV</name>
<sequence>MQVTDWRGNAYEGGSIYLMGIRETCFIYGGKPRLERDIYMYYAVLKKDVADFFEEFKEIGIVISFISEDIDIVEKFEEEGWLEHD</sequence>
<organism evidence="1 2">
    <name type="scientific">Carnobacterium divergens</name>
    <name type="common">Lactobacillus divergens</name>
    <dbReference type="NCBI Taxonomy" id="2748"/>
    <lineage>
        <taxon>Bacteria</taxon>
        <taxon>Bacillati</taxon>
        <taxon>Bacillota</taxon>
        <taxon>Bacilli</taxon>
        <taxon>Lactobacillales</taxon>
        <taxon>Carnobacteriaceae</taxon>
        <taxon>Carnobacterium</taxon>
    </lineage>
</organism>
<gene>
    <name evidence="1" type="ORF">MX635_08375</name>
</gene>
<protein>
    <recommendedName>
        <fullName evidence="3">DUF4176 domain-containing protein</fullName>
    </recommendedName>
</protein>
<comment type="caution">
    <text evidence="1">The sequence shown here is derived from an EMBL/GenBank/DDBJ whole genome shotgun (WGS) entry which is preliminary data.</text>
</comment>
<evidence type="ECO:0000313" key="2">
    <source>
        <dbReference type="Proteomes" id="UP001249945"/>
    </source>
</evidence>
<proteinExistence type="predicted"/>
<accession>A0AAW8RBP0</accession>
<dbReference type="Proteomes" id="UP001249945">
    <property type="component" value="Unassembled WGS sequence"/>
</dbReference>